<protein>
    <submittedName>
        <fullName evidence="7">Arginine decarboxylase</fullName>
    </submittedName>
</protein>
<keyword evidence="8" id="KW-1185">Reference proteome</keyword>
<dbReference type="InterPro" id="IPR052357">
    <property type="entry name" value="Orn_Lys_Arg_decarboxylase-I"/>
</dbReference>
<dbReference type="OrthoDB" id="9815233at2"/>
<evidence type="ECO:0000256" key="2">
    <source>
        <dbReference type="ARBA" id="ARBA00010671"/>
    </source>
</evidence>
<proteinExistence type="inferred from homology"/>
<dbReference type="InterPro" id="IPR015421">
    <property type="entry name" value="PyrdxlP-dep_Trfase_major"/>
</dbReference>
<comment type="cofactor">
    <cofactor evidence="1">
        <name>pyridoxal 5'-phosphate</name>
        <dbReference type="ChEBI" id="CHEBI:597326"/>
    </cofactor>
</comment>
<evidence type="ECO:0000313" key="7">
    <source>
        <dbReference type="EMBL" id="OKH46628.1"/>
    </source>
</evidence>
<dbReference type="InterPro" id="IPR008286">
    <property type="entry name" value="Prn/Lys/Arg_de-COase_C"/>
</dbReference>
<dbReference type="InterPro" id="IPR015424">
    <property type="entry name" value="PyrdxlP-dep_Trfase"/>
</dbReference>
<evidence type="ECO:0000259" key="6">
    <source>
        <dbReference type="PROSITE" id="PS00703"/>
    </source>
</evidence>
<dbReference type="RefSeq" id="WP_073609458.1">
    <property type="nucleotide sequence ID" value="NZ_MRCG01000012.1"/>
</dbReference>
<dbReference type="PANTHER" id="PTHR43277">
    <property type="entry name" value="ARGININE DECARBOXYLASE"/>
    <property type="match status" value="1"/>
</dbReference>
<organism evidence="7 8">
    <name type="scientific">Phormidium tenue NIES-30</name>
    <dbReference type="NCBI Taxonomy" id="549789"/>
    <lineage>
        <taxon>Bacteria</taxon>
        <taxon>Bacillati</taxon>
        <taxon>Cyanobacteriota</taxon>
        <taxon>Cyanophyceae</taxon>
        <taxon>Oscillatoriophycideae</taxon>
        <taxon>Oscillatoriales</taxon>
        <taxon>Oscillatoriaceae</taxon>
        <taxon>Phormidium</taxon>
    </lineage>
</organism>
<evidence type="ECO:0000256" key="5">
    <source>
        <dbReference type="ARBA" id="ARBA00023239"/>
    </source>
</evidence>
<evidence type="ECO:0000256" key="3">
    <source>
        <dbReference type="ARBA" id="ARBA00022793"/>
    </source>
</evidence>
<keyword evidence="3" id="KW-0210">Decarboxylase</keyword>
<dbReference type="GO" id="GO:0016831">
    <property type="term" value="F:carboxy-lyase activity"/>
    <property type="evidence" value="ECO:0007669"/>
    <property type="project" value="UniProtKB-KW"/>
</dbReference>
<evidence type="ECO:0000256" key="4">
    <source>
        <dbReference type="ARBA" id="ARBA00022898"/>
    </source>
</evidence>
<dbReference type="Gene3D" id="3.40.640.10">
    <property type="entry name" value="Type I PLP-dependent aspartate aminotransferase-like (Major domain)"/>
    <property type="match status" value="1"/>
</dbReference>
<dbReference type="AlphaFoldDB" id="A0A1U7J398"/>
<feature type="domain" description="Orn/Lys/Arg decarboxylases family 1 pyridoxal-P attachment site" evidence="6">
    <location>
        <begin position="222"/>
        <end position="236"/>
    </location>
</feature>
<comment type="similarity">
    <text evidence="2">Belongs to the Orn/Lys/Arg decarboxylase class-I family.</text>
</comment>
<evidence type="ECO:0000313" key="8">
    <source>
        <dbReference type="Proteomes" id="UP000185557"/>
    </source>
</evidence>
<evidence type="ECO:0000256" key="1">
    <source>
        <dbReference type="ARBA" id="ARBA00001933"/>
    </source>
</evidence>
<keyword evidence="5" id="KW-0456">Lyase</keyword>
<keyword evidence="4" id="KW-0663">Pyridoxal phosphate</keyword>
<dbReference type="EMBL" id="MRCG01000012">
    <property type="protein sequence ID" value="OKH46628.1"/>
    <property type="molecule type" value="Genomic_DNA"/>
</dbReference>
<name>A0A1U7J398_9CYAN</name>
<dbReference type="Pfam" id="PF01276">
    <property type="entry name" value="OKR_DC_1"/>
    <property type="match status" value="1"/>
</dbReference>
<comment type="caution">
    <text evidence="7">The sequence shown here is derived from an EMBL/GenBank/DDBJ whole genome shotgun (WGS) entry which is preliminary data.</text>
</comment>
<dbReference type="SUPFAM" id="SSF53383">
    <property type="entry name" value="PLP-dependent transferases"/>
    <property type="match status" value="1"/>
</dbReference>
<gene>
    <name evidence="7" type="ORF">NIES30_16160</name>
</gene>
<dbReference type="InterPro" id="IPR000310">
    <property type="entry name" value="Orn/Lys/Arg_deCO2ase_major_dom"/>
</dbReference>
<dbReference type="STRING" id="549789.NIES30_16160"/>
<sequence length="497" mass="51946">MLDQSQTPILTALQASSQRPHAAFYAPGHKQGQGASPRLRDLLGAAALAADLPELPELDNLFAPEGVILEAQELAVEAFGAGQTYFLANGSTCGIEAAILATCGPGEKIIVPRNAHRSVIAGLVLSGAMPVFVAPEYSAELGLALGVKAEAIASALVHHPDTRAILLVSPTYHGICSNVGAIASLAHHHNIPLLIDEAHGPHFAFHPDLPTPALALGADLVVQSTHKVLGALSQAAMLHTRGVGNASPQENRIDRDRLQAALQLTQSTSPNSLLLASLDAARHQMATEGKALLSDTLALAQHMRTELATVPGLRTIDKPAVTAFSSVSDLDLTRLTVDISGLELTGLEADEILHKELGVTVELPELRHLTLIISLGNTDEDRQRCVAGFRLLAERYAKQTASAEAWPQPTPAFADSLFTLPVVSPREAFFAATETVGAKAAVGRISADTVSAYPPGIPAIVAGEVIGEGAIAHLTTIKQQGGYVTGGNAPEAFRVLA</sequence>
<dbReference type="Proteomes" id="UP000185557">
    <property type="component" value="Unassembled WGS sequence"/>
</dbReference>
<dbReference type="Gene3D" id="3.90.100.10">
    <property type="entry name" value="Orn/Lys/Arg decarboxylase, C-terminal domain"/>
    <property type="match status" value="1"/>
</dbReference>
<dbReference type="PROSITE" id="PS00703">
    <property type="entry name" value="OKR_DC_1"/>
    <property type="match status" value="1"/>
</dbReference>
<reference evidence="7 8" key="1">
    <citation type="submission" date="2016-11" db="EMBL/GenBank/DDBJ databases">
        <title>Draft Genome Sequences of Nine Cyanobacterial Strains from Diverse Habitats.</title>
        <authorList>
            <person name="Zhu T."/>
            <person name="Hou S."/>
            <person name="Lu X."/>
            <person name="Hess W.R."/>
        </authorList>
    </citation>
    <scope>NUCLEOTIDE SEQUENCE [LARGE SCALE GENOMIC DNA]</scope>
    <source>
        <strain evidence="7 8">NIES-30</strain>
    </source>
</reference>
<dbReference type="PANTHER" id="PTHR43277:SF4">
    <property type="entry name" value="ARGININE DECARBOXYLASE"/>
    <property type="match status" value="1"/>
</dbReference>
<dbReference type="CDD" id="cd00615">
    <property type="entry name" value="Orn_deC_like"/>
    <property type="match status" value="1"/>
</dbReference>
<accession>A0A1U7J398</accession>
<dbReference type="Pfam" id="PF03711">
    <property type="entry name" value="OKR_DC_1_C"/>
    <property type="match status" value="1"/>
</dbReference>